<proteinExistence type="predicted"/>
<feature type="transmembrane region" description="Helical" evidence="1">
    <location>
        <begin position="12"/>
        <end position="31"/>
    </location>
</feature>
<feature type="transmembrane region" description="Helical" evidence="1">
    <location>
        <begin position="37"/>
        <end position="55"/>
    </location>
</feature>
<evidence type="ECO:0000313" key="3">
    <source>
        <dbReference type="EMBL" id="CAB5239968.1"/>
    </source>
</evidence>
<reference evidence="3" key="1">
    <citation type="submission" date="2020-05" db="EMBL/GenBank/DDBJ databases">
        <authorList>
            <person name="Chiriac C."/>
            <person name="Salcher M."/>
            <person name="Ghai R."/>
            <person name="Kavagutti S V."/>
        </authorList>
    </citation>
    <scope>NUCLEOTIDE SEQUENCE</scope>
</reference>
<evidence type="ECO:0000256" key="1">
    <source>
        <dbReference type="SAM" id="Phobius"/>
    </source>
</evidence>
<name>A0A6J7XU76_9ZZZZ</name>
<organism evidence="3">
    <name type="scientific">freshwater metagenome</name>
    <dbReference type="NCBI Taxonomy" id="449393"/>
    <lineage>
        <taxon>unclassified sequences</taxon>
        <taxon>metagenomes</taxon>
        <taxon>ecological metagenomes</taxon>
    </lineage>
</organism>
<keyword evidence="1" id="KW-0812">Transmembrane</keyword>
<keyword evidence="1" id="KW-1133">Transmembrane helix</keyword>
<accession>A0A6J7XU76</accession>
<protein>
    <submittedName>
        <fullName evidence="3">Unannotated protein</fullName>
    </submittedName>
</protein>
<dbReference type="EMBL" id="CAFABG010000026">
    <property type="protein sequence ID" value="CAB4825772.1"/>
    <property type="molecule type" value="Genomic_DNA"/>
</dbReference>
<dbReference type="EMBL" id="CAFBSF010000021">
    <property type="protein sequence ID" value="CAB5239968.1"/>
    <property type="molecule type" value="Genomic_DNA"/>
</dbReference>
<feature type="transmembrane region" description="Helical" evidence="1">
    <location>
        <begin position="169"/>
        <end position="186"/>
    </location>
</feature>
<evidence type="ECO:0000313" key="2">
    <source>
        <dbReference type="EMBL" id="CAB4825772.1"/>
    </source>
</evidence>
<gene>
    <name evidence="2" type="ORF">UFOPK3181_00517</name>
    <name evidence="3" type="ORF">UFOPK3520_00459</name>
</gene>
<keyword evidence="1" id="KW-0472">Membrane</keyword>
<sequence>MTNSEKFRPGSAIASGWILIAFFVGFIIQSFFYGGDIILTIGICGAGAFGSYLLFLKPYVLLFDEGIKIVNPTKEITATWDLVEEIETKYTMSIQIRDKTYYAWAAPAPSGRHSRRMHATDLIPGANAPRRVGDSLKSDSGVCAYMANIRRKDCVVGGSSEFEIISNNTGLYIFAALVLIGAAAAFV</sequence>
<dbReference type="AlphaFoldDB" id="A0A6J7XU76"/>